<feature type="region of interest" description="Disordered" evidence="1">
    <location>
        <begin position="325"/>
        <end position="661"/>
    </location>
</feature>
<keyword evidence="3" id="KW-1185">Reference proteome</keyword>
<feature type="compositionally biased region" description="Polar residues" evidence="1">
    <location>
        <begin position="270"/>
        <end position="281"/>
    </location>
</feature>
<feature type="region of interest" description="Disordered" evidence="1">
    <location>
        <begin position="1"/>
        <end position="34"/>
    </location>
</feature>
<reference evidence="2 3" key="1">
    <citation type="submission" date="2023-10" db="EMBL/GenBank/DDBJ databases">
        <authorList>
            <person name="Maclean D."/>
            <person name="Macfadyen A."/>
        </authorList>
    </citation>
    <scope>NUCLEOTIDE SEQUENCE [LARGE SCALE GENOMIC DNA]</scope>
</reference>
<feature type="compositionally biased region" description="Basic and acidic residues" evidence="1">
    <location>
        <begin position="81"/>
        <end position="93"/>
    </location>
</feature>
<accession>A0AAV1IBH0</accession>
<evidence type="ECO:0000313" key="3">
    <source>
        <dbReference type="Proteomes" id="UP001314263"/>
    </source>
</evidence>
<evidence type="ECO:0000256" key="1">
    <source>
        <dbReference type="SAM" id="MobiDB-lite"/>
    </source>
</evidence>
<name>A0AAV1IBH0_9CHLO</name>
<dbReference type="EMBL" id="CAUYUE010000009">
    <property type="protein sequence ID" value="CAK0783865.1"/>
    <property type="molecule type" value="Genomic_DNA"/>
</dbReference>
<evidence type="ECO:0000313" key="2">
    <source>
        <dbReference type="EMBL" id="CAK0783865.1"/>
    </source>
</evidence>
<feature type="compositionally biased region" description="Low complexity" evidence="1">
    <location>
        <begin position="486"/>
        <end position="501"/>
    </location>
</feature>
<feature type="region of interest" description="Disordered" evidence="1">
    <location>
        <begin position="81"/>
        <end position="137"/>
    </location>
</feature>
<feature type="compositionally biased region" description="Polar residues" evidence="1">
    <location>
        <begin position="572"/>
        <end position="591"/>
    </location>
</feature>
<feature type="compositionally biased region" description="Basic and acidic residues" evidence="1">
    <location>
        <begin position="380"/>
        <end position="393"/>
    </location>
</feature>
<feature type="compositionally biased region" description="Basic and acidic residues" evidence="1">
    <location>
        <begin position="332"/>
        <end position="344"/>
    </location>
</feature>
<proteinExistence type="predicted"/>
<gene>
    <name evidence="2" type="ORF">CVIRNUC_007065</name>
</gene>
<feature type="compositionally biased region" description="Low complexity" evidence="1">
    <location>
        <begin position="460"/>
        <end position="474"/>
    </location>
</feature>
<dbReference type="Proteomes" id="UP001314263">
    <property type="component" value="Unassembled WGS sequence"/>
</dbReference>
<feature type="compositionally biased region" description="Low complexity" evidence="1">
    <location>
        <begin position="631"/>
        <end position="645"/>
    </location>
</feature>
<dbReference type="AlphaFoldDB" id="A0AAV1IBH0"/>
<feature type="region of interest" description="Disordered" evidence="1">
    <location>
        <begin position="164"/>
        <end position="200"/>
    </location>
</feature>
<feature type="region of interest" description="Disordered" evidence="1">
    <location>
        <begin position="270"/>
        <end position="308"/>
    </location>
</feature>
<organism evidence="2 3">
    <name type="scientific">Coccomyxa viridis</name>
    <dbReference type="NCBI Taxonomy" id="1274662"/>
    <lineage>
        <taxon>Eukaryota</taxon>
        <taxon>Viridiplantae</taxon>
        <taxon>Chlorophyta</taxon>
        <taxon>core chlorophytes</taxon>
        <taxon>Trebouxiophyceae</taxon>
        <taxon>Trebouxiophyceae incertae sedis</taxon>
        <taxon>Coccomyxaceae</taxon>
        <taxon>Coccomyxa</taxon>
    </lineage>
</organism>
<comment type="caution">
    <text evidence="2">The sequence shown here is derived from an EMBL/GenBank/DDBJ whole genome shotgun (WGS) entry which is preliminary data.</text>
</comment>
<protein>
    <submittedName>
        <fullName evidence="2">Uncharacterized protein</fullName>
    </submittedName>
</protein>
<sequence length="661" mass="70295">MTSKNKSWQRMRTRGWADEVDDDWDSPSDLASPVFDETSKQYKTADGAWHEDISVERGQSQQRLDLDSGFMRSIRQNQYARDDHEQAWQDASDRAPSFQQRWGVGIRVPPQRRGASRLRGHPDESYGVSMGEEEREPAESKAWWRQAADIQHAPEVKILRRAEAQKQGTPGLQAAEPQLSPQPELHRYSGDSASNGRPAPVSHDAVEAELLQRNRAINGLQEPSYSNMQAVRAAQPQHAPLIDSHGIAMGIPVEWAMSTHPPASLLRFSHSQASAPEQHASSPEDHSALLAPLSDDPGTAERPLLPQPKQEKVKLGFQLYKPPTLLAQASPEVRKGRQEPEVPRRSQASGGPRAAPVARSEPAHADKAPARHAGSATARTDARRAAAQERRAPASETKPAGLGLERQRQGIQAILLEKQHGGARSGSKDASLAQRDGARSGAQEASSAQLGVARSGAKEASSAQPAASRRASTALQNGQGTARGKGSAAVGSTGAGSQAGSRSRRAGAVKQAEPTPAGQPAKAAPRRQARAGPEVADRAAQAPKELSSGQRTQRAAMEGLGSEASELKGGSSAAQGTQQSRGGSKTTNEQPAGQRAMARAAGEGMDRPKQLLTKAVREAQAYNASTEKPAAKPAKQLSKAAPKAASKSRREVVEAPPGLGT</sequence>